<dbReference type="GO" id="GO:0022857">
    <property type="term" value="F:transmembrane transporter activity"/>
    <property type="evidence" value="ECO:0007669"/>
    <property type="project" value="InterPro"/>
</dbReference>
<feature type="transmembrane region" description="Helical" evidence="7">
    <location>
        <begin position="261"/>
        <end position="283"/>
    </location>
</feature>
<dbReference type="PANTHER" id="PTHR43266:SF10">
    <property type="entry name" value="BACILYSIN EXPORTER BACE-RELATED"/>
    <property type="match status" value="1"/>
</dbReference>
<evidence type="ECO:0000256" key="4">
    <source>
        <dbReference type="ARBA" id="ARBA00022692"/>
    </source>
</evidence>
<dbReference type="EMBL" id="CP002160">
    <property type="protein sequence ID" value="ADL49993.1"/>
    <property type="molecule type" value="Genomic_DNA"/>
</dbReference>
<dbReference type="AlphaFoldDB" id="D9SPE4"/>
<evidence type="ECO:0000256" key="6">
    <source>
        <dbReference type="ARBA" id="ARBA00023136"/>
    </source>
</evidence>
<protein>
    <submittedName>
        <fullName evidence="8">Major facilitator superfamily MFS_1</fullName>
    </submittedName>
</protein>
<evidence type="ECO:0000256" key="3">
    <source>
        <dbReference type="ARBA" id="ARBA00022475"/>
    </source>
</evidence>
<evidence type="ECO:0000313" key="9">
    <source>
        <dbReference type="Proteomes" id="UP000002730"/>
    </source>
</evidence>
<keyword evidence="6 7" id="KW-0472">Membrane</keyword>
<dbReference type="SUPFAM" id="SSF103473">
    <property type="entry name" value="MFS general substrate transporter"/>
    <property type="match status" value="1"/>
</dbReference>
<evidence type="ECO:0000256" key="2">
    <source>
        <dbReference type="ARBA" id="ARBA00022448"/>
    </source>
</evidence>
<dbReference type="STRING" id="573061.Clocel_0209"/>
<dbReference type="RefSeq" id="WP_010075246.1">
    <property type="nucleotide sequence ID" value="NC_014393.1"/>
</dbReference>
<keyword evidence="5 7" id="KW-1133">Transmembrane helix</keyword>
<dbReference type="KEGG" id="ccb:Clocel_0209"/>
<feature type="transmembrane region" description="Helical" evidence="7">
    <location>
        <begin position="401"/>
        <end position="420"/>
    </location>
</feature>
<dbReference type="Pfam" id="PF07690">
    <property type="entry name" value="MFS_1"/>
    <property type="match status" value="1"/>
</dbReference>
<feature type="transmembrane region" description="Helical" evidence="7">
    <location>
        <begin position="50"/>
        <end position="71"/>
    </location>
</feature>
<reference evidence="8 9" key="1">
    <citation type="submission" date="2010-08" db="EMBL/GenBank/DDBJ databases">
        <title>Complete sequence of Clostridium cellulovorans 743B.</title>
        <authorList>
            <consortium name="US DOE Joint Genome Institute"/>
            <person name="Lucas S."/>
            <person name="Copeland A."/>
            <person name="Lapidus A."/>
            <person name="Cheng J.-F."/>
            <person name="Bruce D."/>
            <person name="Goodwin L."/>
            <person name="Pitluck S."/>
            <person name="Chertkov O."/>
            <person name="Detter J.C."/>
            <person name="Han C."/>
            <person name="Tapia R."/>
            <person name="Land M."/>
            <person name="Hauser L."/>
            <person name="Chang Y.-J."/>
            <person name="Jeffries C."/>
            <person name="Kyrpides N."/>
            <person name="Ivanova N."/>
            <person name="Mikhailova N."/>
            <person name="Hemme C.L."/>
            <person name="Woyke T."/>
        </authorList>
    </citation>
    <scope>NUCLEOTIDE SEQUENCE [LARGE SCALE GENOMIC DNA]</scope>
    <source>
        <strain evidence="9">ATCC 35296 / DSM 3052 / OCM 3 / 743B</strain>
    </source>
</reference>
<dbReference type="OrthoDB" id="9763297at2"/>
<evidence type="ECO:0000313" key="8">
    <source>
        <dbReference type="EMBL" id="ADL49993.1"/>
    </source>
</evidence>
<dbReference type="InterPro" id="IPR011701">
    <property type="entry name" value="MFS"/>
</dbReference>
<proteinExistence type="predicted"/>
<feature type="transmembrane region" description="Helical" evidence="7">
    <location>
        <begin position="224"/>
        <end position="249"/>
    </location>
</feature>
<dbReference type="InterPro" id="IPR036259">
    <property type="entry name" value="MFS_trans_sf"/>
</dbReference>
<sequence length="433" mass="47469">MNLLKTLIKDLHSFLILWITQSLSALGSSMTNFALIIWSYQQHGSALQTAMLSVCSYLPYVIMSIFAGALSDKWNKKIIMLVSDSFAALCTIVVLLLLKTGSLEIWHLYCLNALNGLMNTIQQPASDVAISILTPKNHYQKVSGMRSFSNSLISIMTPIIATTLLTLTSMDLIILLDLLTFGVAFVSLLCFIKIPTAHNENVKKESVLQSAKSGLNFLKHNRGILNLILFLAAINFTASVFNATFPAMILSRKGGGEVSLGIVNTVTGIAMLVGSVIASILPTPKSRVRMICNSLLLSMSTENFFLAFGSSVPVWCIGSVLGWIAIPIMNSNMDVIFRNYIPIEMQGRVYSARNTLQFFTIPIGYFLGGVLVDKVFEPFMIYQQTGEVLATLFGTGKGSGAAFLLFILGIVGVLTCVIFRKNTDIWKLDRITE</sequence>
<gene>
    <name evidence="8" type="ordered locus">Clocel_0209</name>
</gene>
<feature type="transmembrane region" description="Helical" evidence="7">
    <location>
        <begin position="77"/>
        <end position="98"/>
    </location>
</feature>
<organism evidence="8 9">
    <name type="scientific">Clostridium cellulovorans (strain ATCC 35296 / DSM 3052 / OCM 3 / 743B)</name>
    <dbReference type="NCBI Taxonomy" id="573061"/>
    <lineage>
        <taxon>Bacteria</taxon>
        <taxon>Bacillati</taxon>
        <taxon>Bacillota</taxon>
        <taxon>Clostridia</taxon>
        <taxon>Eubacteriales</taxon>
        <taxon>Clostridiaceae</taxon>
        <taxon>Clostridium</taxon>
    </lineage>
</organism>
<keyword evidence="9" id="KW-1185">Reference proteome</keyword>
<feature type="transmembrane region" description="Helical" evidence="7">
    <location>
        <begin position="173"/>
        <end position="194"/>
    </location>
</feature>
<keyword evidence="4 7" id="KW-0812">Transmembrane</keyword>
<dbReference type="Proteomes" id="UP000002730">
    <property type="component" value="Chromosome"/>
</dbReference>
<dbReference type="GO" id="GO:0005886">
    <property type="term" value="C:plasma membrane"/>
    <property type="evidence" value="ECO:0007669"/>
    <property type="project" value="UniProtKB-SubCell"/>
</dbReference>
<feature type="transmembrane region" description="Helical" evidence="7">
    <location>
        <begin position="148"/>
        <end position="167"/>
    </location>
</feature>
<dbReference type="eggNOG" id="COG2814">
    <property type="taxonomic scope" value="Bacteria"/>
</dbReference>
<accession>D9SPE4</accession>
<feature type="transmembrane region" description="Helical" evidence="7">
    <location>
        <begin position="15"/>
        <end position="38"/>
    </location>
</feature>
<keyword evidence="3" id="KW-1003">Cell membrane</keyword>
<comment type="subcellular location">
    <subcellularLocation>
        <location evidence="1">Cell membrane</location>
        <topology evidence="1">Multi-pass membrane protein</topology>
    </subcellularLocation>
</comment>
<evidence type="ECO:0000256" key="1">
    <source>
        <dbReference type="ARBA" id="ARBA00004651"/>
    </source>
</evidence>
<name>D9SPE4_CLOC7</name>
<dbReference type="CDD" id="cd06173">
    <property type="entry name" value="MFS_MefA_like"/>
    <property type="match status" value="1"/>
</dbReference>
<evidence type="ECO:0000256" key="7">
    <source>
        <dbReference type="SAM" id="Phobius"/>
    </source>
</evidence>
<dbReference type="PANTHER" id="PTHR43266">
    <property type="entry name" value="MACROLIDE-EFFLUX PROTEIN"/>
    <property type="match status" value="1"/>
</dbReference>
<dbReference type="Gene3D" id="1.20.1250.20">
    <property type="entry name" value="MFS general substrate transporter like domains"/>
    <property type="match status" value="1"/>
</dbReference>
<evidence type="ECO:0000256" key="5">
    <source>
        <dbReference type="ARBA" id="ARBA00022989"/>
    </source>
</evidence>
<dbReference type="HOGENOM" id="CLU_034180_16_0_9"/>
<keyword evidence="2" id="KW-0813">Transport</keyword>
<feature type="transmembrane region" description="Helical" evidence="7">
    <location>
        <begin position="304"/>
        <end position="326"/>
    </location>
</feature>